<dbReference type="EMBL" id="PKIB01000002">
    <property type="protein sequence ID" value="PLA54307.1"/>
    <property type="molecule type" value="Genomic_DNA"/>
</dbReference>
<gene>
    <name evidence="9" type="ORF">CYK21_03510</name>
</gene>
<reference evidence="9 10" key="1">
    <citation type="submission" date="2017-12" db="EMBL/GenBank/DDBJ databases">
        <title>Phylogenetic diversity of female urinary microbiome.</title>
        <authorList>
            <person name="Thomas-White K."/>
            <person name="Wolfe A.J."/>
        </authorList>
    </citation>
    <scope>NUCLEOTIDE SEQUENCE [LARGE SCALE GENOMIC DNA]</scope>
    <source>
        <strain evidence="9 10">UMB0733</strain>
    </source>
</reference>
<comment type="caution">
    <text evidence="9">The sequence shown here is derived from an EMBL/GenBank/DDBJ whole genome shotgun (WGS) entry which is preliminary data.</text>
</comment>
<dbReference type="Pfam" id="PF08544">
    <property type="entry name" value="GHMP_kinases_C"/>
    <property type="match status" value="1"/>
</dbReference>
<evidence type="ECO:0000256" key="4">
    <source>
        <dbReference type="ARBA" id="ARBA00022741"/>
    </source>
</evidence>
<evidence type="ECO:0000256" key="2">
    <source>
        <dbReference type="ARBA" id="ARBA00012958"/>
    </source>
</evidence>
<dbReference type="Pfam" id="PF00288">
    <property type="entry name" value="GHMP_kinases_N"/>
    <property type="match status" value="1"/>
</dbReference>
<dbReference type="NCBIfam" id="TIGR01220">
    <property type="entry name" value="Pmev_kin_Gr_pos"/>
    <property type="match status" value="1"/>
</dbReference>
<dbReference type="InterPro" id="IPR006204">
    <property type="entry name" value="GHMP_kinase_N_dom"/>
</dbReference>
<dbReference type="EC" id="2.7.4.2" evidence="2"/>
<dbReference type="InterPro" id="IPR005917">
    <property type="entry name" value="Pmev_kinase_bact"/>
</dbReference>
<evidence type="ECO:0000256" key="6">
    <source>
        <dbReference type="ARBA" id="ARBA00022840"/>
    </source>
</evidence>
<keyword evidence="5 9" id="KW-0418">Kinase</keyword>
<evidence type="ECO:0000259" key="7">
    <source>
        <dbReference type="Pfam" id="PF00288"/>
    </source>
</evidence>
<dbReference type="InterPro" id="IPR020568">
    <property type="entry name" value="Ribosomal_Su5_D2-typ_SF"/>
</dbReference>
<dbReference type="RefSeq" id="WP_048791472.1">
    <property type="nucleotide sequence ID" value="NZ_PKIB01000002.1"/>
</dbReference>
<dbReference type="Gene3D" id="3.30.70.890">
    <property type="entry name" value="GHMP kinase, C-terminal domain"/>
    <property type="match status" value="1"/>
</dbReference>
<dbReference type="SUPFAM" id="SSF54211">
    <property type="entry name" value="Ribosomal protein S5 domain 2-like"/>
    <property type="match status" value="1"/>
</dbReference>
<dbReference type="Proteomes" id="UP000235073">
    <property type="component" value="Unassembled WGS sequence"/>
</dbReference>
<accession>A0A2I1YHF3</accession>
<evidence type="ECO:0000256" key="3">
    <source>
        <dbReference type="ARBA" id="ARBA00022679"/>
    </source>
</evidence>
<sequence>MKTISVQTGGKLYIAGEYAILTPGQTAILKNIPIPMTAIVKEAKKISLFSDMFDYATDMTVDKNYTLIQQTIVTLATYLDKSLHDLPAFKLDITGKLERDGKKFGIGSSGSVTVLTLKALSAFYELKLSADTIFKLASYTLLKLGDNGSMGDIACIAYDDLVAFTSFDRQKVSTWIATEDIKTVLAKDWGYRIEIIKPALLCDFLVGWTKQPSISKDMINLVKSAITRAFLEDTERNVQFCKQALQTGNKMAVKASLQKVSDLLLGLSSAIYNDKLKALKSAEKGLDVIAKSSGSGGGDCGIAISFSESDSHELAQRWQKAGIEILYQERLSDER</sequence>
<dbReference type="InterPro" id="IPR013750">
    <property type="entry name" value="GHMP_kinase_C_dom"/>
</dbReference>
<dbReference type="GO" id="GO:0004631">
    <property type="term" value="F:phosphomevalonate kinase activity"/>
    <property type="evidence" value="ECO:0007669"/>
    <property type="project" value="UniProtKB-EC"/>
</dbReference>
<dbReference type="PANTHER" id="PTHR31814">
    <property type="match status" value="1"/>
</dbReference>
<evidence type="ECO:0000313" key="9">
    <source>
        <dbReference type="EMBL" id="PLA54307.1"/>
    </source>
</evidence>
<name>A0A2I1YHF3_STRMC</name>
<evidence type="ECO:0000256" key="5">
    <source>
        <dbReference type="ARBA" id="ARBA00022777"/>
    </source>
</evidence>
<dbReference type="AlphaFoldDB" id="A0A2I1YHF3"/>
<evidence type="ECO:0000313" key="10">
    <source>
        <dbReference type="Proteomes" id="UP000235073"/>
    </source>
</evidence>
<dbReference type="InterPro" id="IPR035102">
    <property type="entry name" value="Phosphomevalonate_kinase"/>
</dbReference>
<protein>
    <recommendedName>
        <fullName evidence="2">phosphomevalonate kinase</fullName>
        <ecNumber evidence="2">2.7.4.2</ecNumber>
    </recommendedName>
</protein>
<dbReference type="GO" id="GO:0005524">
    <property type="term" value="F:ATP binding"/>
    <property type="evidence" value="ECO:0007669"/>
    <property type="project" value="UniProtKB-KW"/>
</dbReference>
<dbReference type="SUPFAM" id="SSF55060">
    <property type="entry name" value="GHMP Kinase, C-terminal domain"/>
    <property type="match status" value="1"/>
</dbReference>
<dbReference type="InterPro" id="IPR014721">
    <property type="entry name" value="Ribsml_uS5_D2-typ_fold_subgr"/>
</dbReference>
<feature type="domain" description="GHMP kinase C-terminal" evidence="8">
    <location>
        <begin position="271"/>
        <end position="322"/>
    </location>
</feature>
<proteinExistence type="predicted"/>
<evidence type="ECO:0000259" key="8">
    <source>
        <dbReference type="Pfam" id="PF08544"/>
    </source>
</evidence>
<organism evidence="9 10">
    <name type="scientific">Streptococcus macedonicus</name>
    <name type="common">Streptococcus gallolyticus macedonicus</name>
    <dbReference type="NCBI Taxonomy" id="59310"/>
    <lineage>
        <taxon>Bacteria</taxon>
        <taxon>Bacillati</taxon>
        <taxon>Bacillota</taxon>
        <taxon>Bacilli</taxon>
        <taxon>Lactobacillales</taxon>
        <taxon>Streptococcaceae</taxon>
        <taxon>Streptococcus</taxon>
    </lineage>
</organism>
<dbReference type="Gene3D" id="3.30.230.10">
    <property type="match status" value="1"/>
</dbReference>
<dbReference type="PANTHER" id="PTHR31814:SF2">
    <property type="entry name" value="PHOSPHOMEVALONATE KINASE"/>
    <property type="match status" value="1"/>
</dbReference>
<evidence type="ECO:0000256" key="1">
    <source>
        <dbReference type="ARBA" id="ARBA00005017"/>
    </source>
</evidence>
<keyword evidence="3" id="KW-0808">Transferase</keyword>
<dbReference type="InterPro" id="IPR036554">
    <property type="entry name" value="GHMP_kinase_C_sf"/>
</dbReference>
<comment type="pathway">
    <text evidence="1">Isoprenoid biosynthesis; isopentenyl diphosphate biosynthesis via mevalonate pathway; isopentenyl diphosphate from (R)-mevalonate: step 2/3.</text>
</comment>
<keyword evidence="4" id="KW-0547">Nucleotide-binding</keyword>
<feature type="domain" description="GHMP kinase N-terminal" evidence="7">
    <location>
        <begin position="73"/>
        <end position="158"/>
    </location>
</feature>
<keyword evidence="6" id="KW-0067">ATP-binding</keyword>